<name>A0A9P6HLE9_9AGAM</name>
<comment type="caution">
    <text evidence="1">The sequence shown here is derived from an EMBL/GenBank/DDBJ whole genome shotgun (WGS) entry which is preliminary data.</text>
</comment>
<reference evidence="1" key="2">
    <citation type="submission" date="2020-11" db="EMBL/GenBank/DDBJ databases">
        <authorList>
            <consortium name="DOE Joint Genome Institute"/>
            <person name="Kuo A."/>
            <person name="Miyauchi S."/>
            <person name="Kiss E."/>
            <person name="Drula E."/>
            <person name="Kohler A."/>
            <person name="Sanchez-Garcia M."/>
            <person name="Andreopoulos B."/>
            <person name="Barry K.W."/>
            <person name="Bonito G."/>
            <person name="Buee M."/>
            <person name="Carver A."/>
            <person name="Chen C."/>
            <person name="Cichocki N."/>
            <person name="Clum A."/>
            <person name="Culley D."/>
            <person name="Crous P.W."/>
            <person name="Fauchery L."/>
            <person name="Girlanda M."/>
            <person name="Hayes R."/>
            <person name="Keri Z."/>
            <person name="Labutti K."/>
            <person name="Lipzen A."/>
            <person name="Lombard V."/>
            <person name="Magnuson J."/>
            <person name="Maillard F."/>
            <person name="Morin E."/>
            <person name="Murat C."/>
            <person name="Nolan M."/>
            <person name="Ohm R."/>
            <person name="Pangilinan J."/>
            <person name="Pereira M."/>
            <person name="Perotto S."/>
            <person name="Peter M."/>
            <person name="Riley R."/>
            <person name="Sitrit Y."/>
            <person name="Stielow B."/>
            <person name="Szollosi G."/>
            <person name="Zifcakova L."/>
            <person name="Stursova M."/>
            <person name="Spatafora J.W."/>
            <person name="Tedersoo L."/>
            <person name="Vaario L.-M."/>
            <person name="Yamada A."/>
            <person name="Yan M."/>
            <person name="Wang P."/>
            <person name="Xu J."/>
            <person name="Bruns T."/>
            <person name="Baldrian P."/>
            <person name="Vilgalys R."/>
            <person name="Henrissat B."/>
            <person name="Grigoriev I.V."/>
            <person name="Hibbett D."/>
            <person name="Nagy L.G."/>
            <person name="Martin F.M."/>
        </authorList>
    </citation>
    <scope>NUCLEOTIDE SEQUENCE</scope>
    <source>
        <strain evidence="1">UH-Tt-Lm1</strain>
    </source>
</reference>
<dbReference type="Gene3D" id="3.40.1110.10">
    <property type="entry name" value="Calcium-transporting ATPase, cytoplasmic domain N"/>
    <property type="match status" value="1"/>
</dbReference>
<organism evidence="1 2">
    <name type="scientific">Thelephora terrestris</name>
    <dbReference type="NCBI Taxonomy" id="56493"/>
    <lineage>
        <taxon>Eukaryota</taxon>
        <taxon>Fungi</taxon>
        <taxon>Dikarya</taxon>
        <taxon>Basidiomycota</taxon>
        <taxon>Agaricomycotina</taxon>
        <taxon>Agaricomycetes</taxon>
        <taxon>Thelephorales</taxon>
        <taxon>Thelephoraceae</taxon>
        <taxon>Thelephora</taxon>
    </lineage>
</organism>
<proteinExistence type="predicted"/>
<gene>
    <name evidence="1" type="ORF">BJ322DRAFT_1044840</name>
</gene>
<reference evidence="1" key="1">
    <citation type="journal article" date="2020" name="Nat. Commun.">
        <title>Large-scale genome sequencing of mycorrhizal fungi provides insights into the early evolution of symbiotic traits.</title>
        <authorList>
            <person name="Miyauchi S."/>
            <person name="Kiss E."/>
            <person name="Kuo A."/>
            <person name="Drula E."/>
            <person name="Kohler A."/>
            <person name="Sanchez-Garcia M."/>
            <person name="Morin E."/>
            <person name="Andreopoulos B."/>
            <person name="Barry K.W."/>
            <person name="Bonito G."/>
            <person name="Buee M."/>
            <person name="Carver A."/>
            <person name="Chen C."/>
            <person name="Cichocki N."/>
            <person name="Clum A."/>
            <person name="Culley D."/>
            <person name="Crous P.W."/>
            <person name="Fauchery L."/>
            <person name="Girlanda M."/>
            <person name="Hayes R.D."/>
            <person name="Keri Z."/>
            <person name="LaButti K."/>
            <person name="Lipzen A."/>
            <person name="Lombard V."/>
            <person name="Magnuson J."/>
            <person name="Maillard F."/>
            <person name="Murat C."/>
            <person name="Nolan M."/>
            <person name="Ohm R.A."/>
            <person name="Pangilinan J."/>
            <person name="Pereira M.F."/>
            <person name="Perotto S."/>
            <person name="Peter M."/>
            <person name="Pfister S."/>
            <person name="Riley R."/>
            <person name="Sitrit Y."/>
            <person name="Stielow J.B."/>
            <person name="Szollosi G."/>
            <person name="Zifcakova L."/>
            <person name="Stursova M."/>
            <person name="Spatafora J.W."/>
            <person name="Tedersoo L."/>
            <person name="Vaario L.M."/>
            <person name="Yamada A."/>
            <person name="Yan M."/>
            <person name="Wang P."/>
            <person name="Xu J."/>
            <person name="Bruns T."/>
            <person name="Baldrian P."/>
            <person name="Vilgalys R."/>
            <person name="Dunand C."/>
            <person name="Henrissat B."/>
            <person name="Grigoriev I.V."/>
            <person name="Hibbett D."/>
            <person name="Nagy L.G."/>
            <person name="Martin F.M."/>
        </authorList>
    </citation>
    <scope>NUCLEOTIDE SEQUENCE</scope>
    <source>
        <strain evidence="1">UH-Tt-Lm1</strain>
    </source>
</reference>
<dbReference type="GO" id="GO:0000166">
    <property type="term" value="F:nucleotide binding"/>
    <property type="evidence" value="ECO:0007669"/>
    <property type="project" value="InterPro"/>
</dbReference>
<dbReference type="EMBL" id="WIUZ02000003">
    <property type="protein sequence ID" value="KAF9789911.1"/>
    <property type="molecule type" value="Genomic_DNA"/>
</dbReference>
<keyword evidence="2" id="KW-1185">Reference proteome</keyword>
<evidence type="ECO:0000313" key="1">
    <source>
        <dbReference type="EMBL" id="KAF9789911.1"/>
    </source>
</evidence>
<sequence>MGVFIRLRSGRYRLFLQGASEILTKKYTRHVVASKHADKPQDPNSRIETKAINETTKDNISRTISFYANQMLTIALWYRDFNDPGGHHRHRGPPSSWRPRCRRFLPPRWSHRQDVDRRQH</sequence>
<evidence type="ECO:0000313" key="2">
    <source>
        <dbReference type="Proteomes" id="UP000736335"/>
    </source>
</evidence>
<dbReference type="Proteomes" id="UP000736335">
    <property type="component" value="Unassembled WGS sequence"/>
</dbReference>
<accession>A0A9P6HLE9</accession>
<dbReference type="OrthoDB" id="3352408at2759"/>
<dbReference type="InterPro" id="IPR023299">
    <property type="entry name" value="ATPase_P-typ_cyto_dom_N"/>
</dbReference>
<protein>
    <submittedName>
        <fullName evidence="1">Uncharacterized protein</fullName>
    </submittedName>
</protein>
<dbReference type="AlphaFoldDB" id="A0A9P6HLE9"/>